<name>A0A4Y9LCK9_9BRAD</name>
<dbReference type="AlphaFoldDB" id="A0A4Y9LCK9"/>
<evidence type="ECO:0000313" key="2">
    <source>
        <dbReference type="Proteomes" id="UP000298225"/>
    </source>
</evidence>
<dbReference type="Proteomes" id="UP000298225">
    <property type="component" value="Unassembled WGS sequence"/>
</dbReference>
<organism evidence="1 2">
    <name type="scientific">Bradyrhizobium frederickii</name>
    <dbReference type="NCBI Taxonomy" id="2560054"/>
    <lineage>
        <taxon>Bacteria</taxon>
        <taxon>Pseudomonadati</taxon>
        <taxon>Pseudomonadota</taxon>
        <taxon>Alphaproteobacteria</taxon>
        <taxon>Hyphomicrobiales</taxon>
        <taxon>Nitrobacteraceae</taxon>
        <taxon>Bradyrhizobium</taxon>
    </lineage>
</organism>
<accession>A0A4Y9LCK9</accession>
<protein>
    <submittedName>
        <fullName evidence="1">Uncharacterized protein</fullName>
    </submittedName>
</protein>
<dbReference type="RefSeq" id="WP_135169319.1">
    <property type="nucleotide sequence ID" value="NZ_SPQU01000005.1"/>
</dbReference>
<keyword evidence="2" id="KW-1185">Reference proteome</keyword>
<reference evidence="1 2" key="1">
    <citation type="submission" date="2019-03" db="EMBL/GenBank/DDBJ databases">
        <title>Bradyrhizobium strains diversity isolated from Chamaecrista fasciculata.</title>
        <authorList>
            <person name="Urquiaga M.C.O."/>
            <person name="Hungria M."/>
            <person name="Delamuta J.R.M."/>
        </authorList>
    </citation>
    <scope>NUCLEOTIDE SEQUENCE [LARGE SCALE GENOMIC DNA]</scope>
    <source>
        <strain evidence="1 2">CNPSo 3424</strain>
    </source>
</reference>
<gene>
    <name evidence="1" type="ORF">E4K66_13970</name>
</gene>
<dbReference type="EMBL" id="SPQU01000005">
    <property type="protein sequence ID" value="TFV39492.1"/>
    <property type="molecule type" value="Genomic_DNA"/>
</dbReference>
<sequence length="87" mass="10181">MILLGAYACEQDRRSRIERTLFAGLQAEYRPLDRQAIPARKWMNADDEASARRERTLRLIFALRMSRRSHSTAKTIAVFLRGQIFIQ</sequence>
<proteinExistence type="predicted"/>
<evidence type="ECO:0000313" key="1">
    <source>
        <dbReference type="EMBL" id="TFV39492.1"/>
    </source>
</evidence>
<comment type="caution">
    <text evidence="1">The sequence shown here is derived from an EMBL/GenBank/DDBJ whole genome shotgun (WGS) entry which is preliminary data.</text>
</comment>